<organism evidence="4 5">
    <name type="scientific">Halobellus limi</name>
    <dbReference type="NCBI Taxonomy" id="699433"/>
    <lineage>
        <taxon>Archaea</taxon>
        <taxon>Methanobacteriati</taxon>
        <taxon>Methanobacteriota</taxon>
        <taxon>Stenosarchaea group</taxon>
        <taxon>Halobacteria</taxon>
        <taxon>Halobacteriales</taxon>
        <taxon>Haloferacaceae</taxon>
        <taxon>Halobellus</taxon>
    </lineage>
</organism>
<dbReference type="Pfam" id="PF02894">
    <property type="entry name" value="GFO_IDH_MocA_C"/>
    <property type="match status" value="1"/>
</dbReference>
<dbReference type="Proteomes" id="UP000236740">
    <property type="component" value="Unassembled WGS sequence"/>
</dbReference>
<evidence type="ECO:0000313" key="6">
    <source>
        <dbReference type="Proteomes" id="UP000296733"/>
    </source>
</evidence>
<evidence type="ECO:0000259" key="1">
    <source>
        <dbReference type="Pfam" id="PF01408"/>
    </source>
</evidence>
<dbReference type="Gene3D" id="3.30.360.10">
    <property type="entry name" value="Dihydrodipicolinate Reductase, domain 2"/>
    <property type="match status" value="1"/>
</dbReference>
<evidence type="ECO:0000313" key="4">
    <source>
        <dbReference type="EMBL" id="SEG58385.1"/>
    </source>
</evidence>
<dbReference type="SUPFAM" id="SSF55347">
    <property type="entry name" value="Glyceraldehyde-3-phosphate dehydrogenase-like, C-terminal domain"/>
    <property type="match status" value="1"/>
</dbReference>
<dbReference type="InterPro" id="IPR004104">
    <property type="entry name" value="Gfo/Idh/MocA-like_OxRdtase_C"/>
</dbReference>
<dbReference type="InterPro" id="IPR052515">
    <property type="entry name" value="Gfo/Idh/MocA_Oxidoreductase"/>
</dbReference>
<evidence type="ECO:0000259" key="2">
    <source>
        <dbReference type="Pfam" id="PF02894"/>
    </source>
</evidence>
<dbReference type="Gene3D" id="3.40.50.720">
    <property type="entry name" value="NAD(P)-binding Rossmann-like Domain"/>
    <property type="match status" value="1"/>
</dbReference>
<keyword evidence="3" id="KW-0614">Plasmid</keyword>
<keyword evidence="5" id="KW-1185">Reference proteome</keyword>
<dbReference type="PANTHER" id="PTHR43249:SF1">
    <property type="entry name" value="D-GLUCOSIDE 3-DEHYDROGENASE"/>
    <property type="match status" value="1"/>
</dbReference>
<sequence length="385" mass="42283">MTYRVAIIGTGPDPETQDRGGYAMAYRHAAGYQRLDSCSLVACADIVPENAQAFADHHDLTAVYEDHEAMLEAVEPDIVSVCVPPAVHADLVVDSAETPSVDAVHCEKPMATTWGDCRRMVSTCDAEGVQLTIDHQRRLSEPVQRAKGLLKGGEIGGLKRLEWSEVNLFDAGSHLFDLCDYFVGGARAEWVLAGIDCSHENRWFGALNETRAIARWRYADGTIGFASTAEDGETVVDAYLRIVGEDGVIEIQSEDGTPLRIRTDGEWTEIDTDENVYGPTPGLLHRGLDEVASLIPGAPSPTPPPNHYERAIEHLVSSLQRETEPLFSGRRVLRGTELIFASWESARRRGRVHLPLDVEGNPLEEMYEAGQLGGLREHAETTPTQ</sequence>
<dbReference type="GeneID" id="39859647"/>
<dbReference type="EMBL" id="FNVN01000004">
    <property type="protein sequence ID" value="SEG58385.1"/>
    <property type="molecule type" value="Genomic_DNA"/>
</dbReference>
<gene>
    <name evidence="3" type="ORF">DV707_16120</name>
    <name evidence="4" type="ORF">SAMN04488133_2751</name>
</gene>
<reference evidence="3 6" key="2">
    <citation type="journal article" date="2019" name="Nat. Commun.">
        <title>A new type of DNA phosphorothioation-based antiviral system in archaea.</title>
        <authorList>
            <person name="Xiong L."/>
            <person name="Liu S."/>
            <person name="Chen S."/>
            <person name="Xiao Y."/>
            <person name="Zhu B."/>
            <person name="Gao Y."/>
            <person name="Zhang Y."/>
            <person name="Chen B."/>
            <person name="Luo J."/>
            <person name="Deng Z."/>
            <person name="Chen X."/>
            <person name="Wang L."/>
            <person name="Chen S."/>
        </authorList>
    </citation>
    <scope>NUCLEOTIDE SEQUENCE [LARGE SCALE GENOMIC DNA]</scope>
    <source>
        <strain evidence="3 6">CGMCC 1.10331</strain>
        <plasmid evidence="3 6">unnamed1</plasmid>
    </source>
</reference>
<evidence type="ECO:0000313" key="3">
    <source>
        <dbReference type="EMBL" id="QCC49272.1"/>
    </source>
</evidence>
<dbReference type="RefSeq" id="WP_103992436.1">
    <property type="nucleotide sequence ID" value="NZ_CP031312.1"/>
</dbReference>
<dbReference type="Pfam" id="PF01408">
    <property type="entry name" value="GFO_IDH_MocA"/>
    <property type="match status" value="1"/>
</dbReference>
<dbReference type="InterPro" id="IPR000683">
    <property type="entry name" value="Gfo/Idh/MocA-like_OxRdtase_N"/>
</dbReference>
<dbReference type="SUPFAM" id="SSF51735">
    <property type="entry name" value="NAD(P)-binding Rossmann-fold domains"/>
    <property type="match status" value="1"/>
</dbReference>
<accession>A0A1H6BDG2</accession>
<name>A0A1H6BDG2_9EURY</name>
<reference evidence="4 5" key="1">
    <citation type="submission" date="2016-10" db="EMBL/GenBank/DDBJ databases">
        <authorList>
            <person name="de Groot N.N."/>
        </authorList>
    </citation>
    <scope>NUCLEOTIDE SEQUENCE [LARGE SCALE GENOMIC DNA]</scope>
    <source>
        <strain evidence="4 5">CGMCC 1.10331</strain>
    </source>
</reference>
<protein>
    <submittedName>
        <fullName evidence="3">Gfo/Idh/MocA family oxidoreductase</fullName>
    </submittedName>
    <submittedName>
        <fullName evidence="4">Predicted dehydrogenase</fullName>
    </submittedName>
</protein>
<dbReference type="GO" id="GO:0000166">
    <property type="term" value="F:nucleotide binding"/>
    <property type="evidence" value="ECO:0007669"/>
    <property type="project" value="InterPro"/>
</dbReference>
<dbReference type="OrthoDB" id="282474at2157"/>
<dbReference type="AlphaFoldDB" id="A0A1H6BDG2"/>
<proteinExistence type="predicted"/>
<dbReference type="EMBL" id="CP031312">
    <property type="protein sequence ID" value="QCC49272.1"/>
    <property type="molecule type" value="Genomic_DNA"/>
</dbReference>
<dbReference type="KEGG" id="hlm:DV707_16120"/>
<geneLocation type="plasmid" evidence="3">
    <name>unnamed1</name>
</geneLocation>
<evidence type="ECO:0000313" key="5">
    <source>
        <dbReference type="Proteomes" id="UP000236740"/>
    </source>
</evidence>
<feature type="domain" description="Gfo/Idh/MocA-like oxidoreductase C-terminal" evidence="2">
    <location>
        <begin position="168"/>
        <end position="353"/>
    </location>
</feature>
<feature type="domain" description="Gfo/Idh/MocA-like oxidoreductase N-terminal" evidence="1">
    <location>
        <begin position="21"/>
        <end position="135"/>
    </location>
</feature>
<dbReference type="InterPro" id="IPR036291">
    <property type="entry name" value="NAD(P)-bd_dom_sf"/>
</dbReference>
<dbReference type="Proteomes" id="UP000296733">
    <property type="component" value="Plasmid unnamed1"/>
</dbReference>
<dbReference type="PANTHER" id="PTHR43249">
    <property type="entry name" value="UDP-N-ACETYL-2-AMINO-2-DEOXY-D-GLUCURONATE OXIDASE"/>
    <property type="match status" value="1"/>
</dbReference>